<dbReference type="NCBIfam" id="NF005710">
    <property type="entry name" value="PRK07522.1"/>
    <property type="match status" value="1"/>
</dbReference>
<proteinExistence type="inferred from homology"/>
<evidence type="ECO:0000256" key="2">
    <source>
        <dbReference type="ARBA" id="ARBA00005691"/>
    </source>
</evidence>
<dbReference type="NCBIfam" id="TIGR01892">
    <property type="entry name" value="AcOrn-deacetyl"/>
    <property type="match status" value="1"/>
</dbReference>
<dbReference type="InterPro" id="IPR002933">
    <property type="entry name" value="Peptidase_M20"/>
</dbReference>
<sequence>MQSIEILETLVGFPSVVGTPNGEIVAWIRHYLQRHGIAATELPGPEGDRSNLFATIGPVEVPGYILSGHMDVVPAAETGWSSDPFRLRADADRYYGRGTTDMKGFLAAVLAAVPMLAATRLRRPIHIALSYDEEAGCRGVPHMIARLPNLCAPPLGAIIGEPSNMRAIRAHKGKAAARLTVRGRSGHSSRPDQGLNAIHAMSSVLACANAEAARLAHGPFEDVFEPPYSSLQVGTLKGGQAVNIIPDTCEAEFEARAIAGVDPAILLAPLRTAAEALPQLGFEVEWRELSAYPALSLAADAALARLLGELTGIEPLAAVSYGTEAGLFQRAGIDAIICGPGDIGRAHKPDEFILVEELLACQAMVETLAGRCAA</sequence>
<evidence type="ECO:0000313" key="11">
    <source>
        <dbReference type="EMBL" id="MBB5561800.1"/>
    </source>
</evidence>
<dbReference type="GO" id="GO:0006526">
    <property type="term" value="P:L-arginine biosynthetic process"/>
    <property type="evidence" value="ECO:0007669"/>
    <property type="project" value="UniProtKB-KW"/>
</dbReference>
<evidence type="ECO:0000256" key="7">
    <source>
        <dbReference type="ARBA" id="ARBA00022801"/>
    </source>
</evidence>
<feature type="domain" description="Peptidase M20 dimerisation" evidence="10">
    <location>
        <begin position="170"/>
        <end position="276"/>
    </location>
</feature>
<dbReference type="CDD" id="cd03894">
    <property type="entry name" value="M20_ArgE"/>
    <property type="match status" value="1"/>
</dbReference>
<dbReference type="Pfam" id="PF01546">
    <property type="entry name" value="Peptidase_M20"/>
    <property type="match status" value="1"/>
</dbReference>
<dbReference type="EMBL" id="JACHBC010000006">
    <property type="protein sequence ID" value="MBB5561800.1"/>
    <property type="molecule type" value="Genomic_DNA"/>
</dbReference>
<dbReference type="RefSeq" id="WP_183934775.1">
    <property type="nucleotide sequence ID" value="NZ_JACHBB010000006.1"/>
</dbReference>
<evidence type="ECO:0000256" key="3">
    <source>
        <dbReference type="ARBA" id="ARBA00022490"/>
    </source>
</evidence>
<name>A0A7W8XE42_9HYPH</name>
<protein>
    <submittedName>
        <fullName evidence="11">Acetylornithine deacetylase</fullName>
        <ecNumber evidence="11">3.5.1.16</ecNumber>
    </submittedName>
</protein>
<accession>A0A7W8XE42</accession>
<dbReference type="PROSITE" id="PS00759">
    <property type="entry name" value="ARGE_DAPE_CPG2_2"/>
    <property type="match status" value="1"/>
</dbReference>
<evidence type="ECO:0000256" key="5">
    <source>
        <dbReference type="ARBA" id="ARBA00022605"/>
    </source>
</evidence>
<reference evidence="11 12" key="1">
    <citation type="submission" date="2020-08" db="EMBL/GenBank/DDBJ databases">
        <title>Genomic Encyclopedia of Type Strains, Phase IV (KMG-V): Genome sequencing to study the core and pangenomes of soil and plant-associated prokaryotes.</title>
        <authorList>
            <person name="Whitman W."/>
        </authorList>
    </citation>
    <scope>NUCLEOTIDE SEQUENCE [LARGE SCALE GENOMIC DNA]</scope>
    <source>
        <strain evidence="11 12">SEMIA 4034</strain>
    </source>
</reference>
<evidence type="ECO:0000259" key="10">
    <source>
        <dbReference type="Pfam" id="PF07687"/>
    </source>
</evidence>
<dbReference type="InterPro" id="IPR050072">
    <property type="entry name" value="Peptidase_M20A"/>
</dbReference>
<gene>
    <name evidence="11" type="ORF">GGI59_003476</name>
</gene>
<dbReference type="InterPro" id="IPR036264">
    <property type="entry name" value="Bact_exopeptidase_dim_dom"/>
</dbReference>
<comment type="cofactor">
    <cofactor evidence="1">
        <name>Zn(2+)</name>
        <dbReference type="ChEBI" id="CHEBI:29105"/>
    </cofactor>
</comment>
<dbReference type="PANTHER" id="PTHR43808">
    <property type="entry name" value="ACETYLORNITHINE DEACETYLASE"/>
    <property type="match status" value="1"/>
</dbReference>
<dbReference type="InterPro" id="IPR010169">
    <property type="entry name" value="AcOrn-deacetyl"/>
</dbReference>
<dbReference type="AlphaFoldDB" id="A0A7W8XE42"/>
<keyword evidence="6" id="KW-0479">Metal-binding</keyword>
<dbReference type="InterPro" id="IPR001261">
    <property type="entry name" value="ArgE/DapE_CS"/>
</dbReference>
<evidence type="ECO:0000256" key="1">
    <source>
        <dbReference type="ARBA" id="ARBA00001947"/>
    </source>
</evidence>
<dbReference type="Proteomes" id="UP000528824">
    <property type="component" value="Unassembled WGS sequence"/>
</dbReference>
<dbReference type="Gene3D" id="3.40.630.10">
    <property type="entry name" value="Zn peptidases"/>
    <property type="match status" value="1"/>
</dbReference>
<comment type="similarity">
    <text evidence="2">Belongs to the peptidase M20A family. ArgE subfamily.</text>
</comment>
<evidence type="ECO:0000256" key="6">
    <source>
        <dbReference type="ARBA" id="ARBA00022723"/>
    </source>
</evidence>
<keyword evidence="7 11" id="KW-0378">Hydrolase</keyword>
<dbReference type="GO" id="GO:0008777">
    <property type="term" value="F:acetylornithine deacetylase activity"/>
    <property type="evidence" value="ECO:0007669"/>
    <property type="project" value="UniProtKB-EC"/>
</dbReference>
<dbReference type="GO" id="GO:0046872">
    <property type="term" value="F:metal ion binding"/>
    <property type="evidence" value="ECO:0007669"/>
    <property type="project" value="UniProtKB-KW"/>
</dbReference>
<keyword evidence="9" id="KW-0170">Cobalt</keyword>
<dbReference type="EC" id="3.5.1.16" evidence="11"/>
<keyword evidence="12" id="KW-1185">Reference proteome</keyword>
<dbReference type="SUPFAM" id="SSF53187">
    <property type="entry name" value="Zn-dependent exopeptidases"/>
    <property type="match status" value="1"/>
</dbReference>
<evidence type="ECO:0000313" key="12">
    <source>
        <dbReference type="Proteomes" id="UP000528824"/>
    </source>
</evidence>
<dbReference type="Gene3D" id="3.30.70.360">
    <property type="match status" value="1"/>
</dbReference>
<dbReference type="Pfam" id="PF07687">
    <property type="entry name" value="M20_dimer"/>
    <property type="match status" value="1"/>
</dbReference>
<dbReference type="PANTHER" id="PTHR43808:SF31">
    <property type="entry name" value="N-ACETYL-L-CITRULLINE DEACETYLASE"/>
    <property type="match status" value="1"/>
</dbReference>
<keyword evidence="4" id="KW-0055">Arginine biosynthesis</keyword>
<comment type="caution">
    <text evidence="11">The sequence shown here is derived from an EMBL/GenBank/DDBJ whole genome shotgun (WGS) entry which is preliminary data.</text>
</comment>
<evidence type="ECO:0000256" key="8">
    <source>
        <dbReference type="ARBA" id="ARBA00022833"/>
    </source>
</evidence>
<keyword evidence="5" id="KW-0028">Amino-acid biosynthesis</keyword>
<dbReference type="SUPFAM" id="SSF55031">
    <property type="entry name" value="Bacterial exopeptidase dimerisation domain"/>
    <property type="match status" value="1"/>
</dbReference>
<dbReference type="InterPro" id="IPR011650">
    <property type="entry name" value="Peptidase_M20_dimer"/>
</dbReference>
<keyword evidence="8" id="KW-0862">Zinc</keyword>
<organism evidence="11 12">
    <name type="scientific">Rhizobium lentis</name>
    <dbReference type="NCBI Taxonomy" id="1138194"/>
    <lineage>
        <taxon>Bacteria</taxon>
        <taxon>Pseudomonadati</taxon>
        <taxon>Pseudomonadota</taxon>
        <taxon>Alphaproteobacteria</taxon>
        <taxon>Hyphomicrobiales</taxon>
        <taxon>Rhizobiaceae</taxon>
        <taxon>Rhizobium/Agrobacterium group</taxon>
        <taxon>Rhizobium</taxon>
    </lineage>
</organism>
<keyword evidence="3" id="KW-0963">Cytoplasm</keyword>
<evidence type="ECO:0000256" key="4">
    <source>
        <dbReference type="ARBA" id="ARBA00022571"/>
    </source>
</evidence>
<evidence type="ECO:0000256" key="9">
    <source>
        <dbReference type="ARBA" id="ARBA00023285"/>
    </source>
</evidence>